<dbReference type="Proteomes" id="UP001162483">
    <property type="component" value="Unassembled WGS sequence"/>
</dbReference>
<accession>A0ABN9G4D1</accession>
<sequence>MSRFSLASVSSLLRKVCVVQPGSRSALYRRPYSQNANDLQPKVTVNQTHANQLYRNEMKPSDFDKKVLLWTGRYKTKEDIPEYVSSETLASSRNKLRIKVAMGMIAATLIGCVFMVWSGKKALREDRTLVHMNMEKKAKWREEVEKEKH</sequence>
<evidence type="ECO:0000256" key="4">
    <source>
        <dbReference type="ARBA" id="ARBA00022989"/>
    </source>
</evidence>
<keyword evidence="4 6" id="KW-1133">Transmembrane helix</keyword>
<keyword evidence="5 6" id="KW-0472">Membrane</keyword>
<comment type="caution">
    <text evidence="7">The sequence shown here is derived from an EMBL/GenBank/DDBJ whole genome shotgun (WGS) entry which is preliminary data.</text>
</comment>
<feature type="transmembrane region" description="Helical" evidence="6">
    <location>
        <begin position="96"/>
        <end position="117"/>
    </location>
</feature>
<keyword evidence="3 6" id="KW-0812">Transmembrane</keyword>
<evidence type="ECO:0000256" key="2">
    <source>
        <dbReference type="ARBA" id="ARBA00007363"/>
    </source>
</evidence>
<dbReference type="PANTHER" id="PTHR13674">
    <property type="entry name" value="GROWTH AND TRANSFORMATION-DEPENDENT PROTEIN"/>
    <property type="match status" value="1"/>
</dbReference>
<proteinExistence type="inferred from homology"/>
<evidence type="ECO:0000313" key="8">
    <source>
        <dbReference type="Proteomes" id="UP001162483"/>
    </source>
</evidence>
<comment type="subcellular location">
    <subcellularLocation>
        <location evidence="1">Membrane</location>
        <topology evidence="1">Single-pass membrane protein</topology>
    </subcellularLocation>
</comment>
<keyword evidence="8" id="KW-1185">Reference proteome</keyword>
<evidence type="ECO:0000256" key="3">
    <source>
        <dbReference type="ARBA" id="ARBA00022692"/>
    </source>
</evidence>
<dbReference type="Pfam" id="PF06388">
    <property type="entry name" value="DUF1075"/>
    <property type="match status" value="1"/>
</dbReference>
<evidence type="ECO:0000256" key="1">
    <source>
        <dbReference type="ARBA" id="ARBA00004167"/>
    </source>
</evidence>
<dbReference type="EMBL" id="CATNWA010017947">
    <property type="protein sequence ID" value="CAI9604240.1"/>
    <property type="molecule type" value="Genomic_DNA"/>
</dbReference>
<protein>
    <submittedName>
        <fullName evidence="7">Uncharacterized protein</fullName>
    </submittedName>
</protein>
<reference evidence="7" key="1">
    <citation type="submission" date="2023-05" db="EMBL/GenBank/DDBJ databases">
        <authorList>
            <person name="Stuckert A."/>
        </authorList>
    </citation>
    <scope>NUCLEOTIDE SEQUENCE</scope>
</reference>
<evidence type="ECO:0000256" key="5">
    <source>
        <dbReference type="ARBA" id="ARBA00023136"/>
    </source>
</evidence>
<evidence type="ECO:0000256" key="6">
    <source>
        <dbReference type="SAM" id="Phobius"/>
    </source>
</evidence>
<dbReference type="InterPro" id="IPR009432">
    <property type="entry name" value="DUF1075"/>
</dbReference>
<dbReference type="PANTHER" id="PTHR13674:SF6">
    <property type="entry name" value="PROTEIN FAM162B"/>
    <property type="match status" value="1"/>
</dbReference>
<comment type="similarity">
    <text evidence="2">Belongs to the UPF0389 family.</text>
</comment>
<organism evidence="7 8">
    <name type="scientific">Staurois parvus</name>
    <dbReference type="NCBI Taxonomy" id="386267"/>
    <lineage>
        <taxon>Eukaryota</taxon>
        <taxon>Metazoa</taxon>
        <taxon>Chordata</taxon>
        <taxon>Craniata</taxon>
        <taxon>Vertebrata</taxon>
        <taxon>Euteleostomi</taxon>
        <taxon>Amphibia</taxon>
        <taxon>Batrachia</taxon>
        <taxon>Anura</taxon>
        <taxon>Neobatrachia</taxon>
        <taxon>Ranoidea</taxon>
        <taxon>Ranidae</taxon>
        <taxon>Staurois</taxon>
    </lineage>
</organism>
<name>A0ABN9G4D1_9NEOB</name>
<evidence type="ECO:0000313" key="7">
    <source>
        <dbReference type="EMBL" id="CAI9604240.1"/>
    </source>
</evidence>
<gene>
    <name evidence="7" type="ORF">SPARVUS_LOCUS13434085</name>
</gene>